<comment type="caution">
    <text evidence="2">The sequence shown here is derived from an EMBL/GenBank/DDBJ whole genome shotgun (WGS) entry which is preliminary data.</text>
</comment>
<feature type="compositionally biased region" description="Basic and acidic residues" evidence="1">
    <location>
        <begin position="1131"/>
        <end position="1142"/>
    </location>
</feature>
<feature type="region of interest" description="Disordered" evidence="1">
    <location>
        <begin position="656"/>
        <end position="679"/>
    </location>
</feature>
<evidence type="ECO:0000256" key="1">
    <source>
        <dbReference type="SAM" id="MobiDB-lite"/>
    </source>
</evidence>
<evidence type="ECO:0000313" key="3">
    <source>
        <dbReference type="Proteomes" id="UP000604046"/>
    </source>
</evidence>
<feature type="region of interest" description="Disordered" evidence="1">
    <location>
        <begin position="1127"/>
        <end position="1162"/>
    </location>
</feature>
<reference evidence="2" key="1">
    <citation type="submission" date="2021-02" db="EMBL/GenBank/DDBJ databases">
        <authorList>
            <person name="Dougan E. K."/>
            <person name="Rhodes N."/>
            <person name="Thang M."/>
            <person name="Chan C."/>
        </authorList>
    </citation>
    <scope>NUCLEOTIDE SEQUENCE</scope>
</reference>
<feature type="region of interest" description="Disordered" evidence="1">
    <location>
        <begin position="759"/>
        <end position="796"/>
    </location>
</feature>
<feature type="region of interest" description="Disordered" evidence="1">
    <location>
        <begin position="840"/>
        <end position="989"/>
    </location>
</feature>
<feature type="compositionally biased region" description="Low complexity" evidence="1">
    <location>
        <begin position="1152"/>
        <end position="1161"/>
    </location>
</feature>
<sequence>MAVRSYWVDRVPQEDVVRDLMSGSTSHCMRARSVKSNGGSTRRSRGAEVVAQVQTWDVLEEAQGLLNALKKGDVQGDANSAETMQVLKRLGDEAAKQLDAISTTHVKESNAKEKPEQRDAGCQTIFRLGGMAWHANPAVQKLLEELMKAGKEAKSSRSDKGDPINSSPIVSGVLEFCGMMRFFVLWLERGALPPQLRLSSMPVQTPQQPVVVARQVFRFLHRAGGLADAHYVTGKYLDSAGTLCIFLPSYLEHHERACAAKEDGDKLKLKGGAFAVAAAAAAAGRVSRKAGRRSSPAHLLTKAGFATQKAPERRLRQRIEGLLMSAGDGVLPFKAVLRALALRPSHALTRWLPNADFRMAPNGDLWLDSYRLFHFRLYRALRAAAFITERDGEAPLQELMEYLYRPSELQDIEEVELTDDGRQKSYEAGLAPSAQVEEWRLEARQRYWRKAPDEPRALLPPPKETLEFSESKEELFGSDDEALERVELSEEALEFEIILAERQVDPPLWLEAWLREYFVVEDDLVSLPFLKPWKPRASRNPDAPPPMSHTEQEALLMNIQEEMRLRYGRVHIATLGPLFMGAKKAWIKRFFDITSYGDVLEKSIARQTREAIAVAARIHYDGYTSMEAFSDFGIGREWLRRYFLMDPETNKLSMDPARYASWEPPQKDPEAPDPRSYAKLNAPRGYVRKGNGRYAKRKYGHYAGNVQTCTVASAKSISVQVCWHKVSTQGPAADPDQVDKLGDEVTAVMEKWRKTFIERNRQRATSARRQRPPEVHALPPAAPAQAPASPSAPQAPPVMLEADLVARAAAKKLEAREAPAPWSGLKRDEVTMTVEASSFQSSTFDNHIPGAMPEAEGTSRPGGAGERSTSPGVRVPATGRIPQSSECRRPRAGSEDPQGQSSEPVTSRSRRRRESESSNLQREVPASQGLPPPEQLQGDSEPTPAPADKDVLAQLGQIRQAQAAPSSRVASKEEPREEPGRTSSALGRRGGAVASFGSLDLASLNMATDGRGVVMLGYSKHFLHLQISGRGSYRDVARFGDQVEAVLLKPSHASKVSYSVYAQALWQLLSCGTDEDEGVFTILNVKNSFLHADVGRVIKKSASYPSFDTDRQRTAIRDQAARLLQSIHAAEPQEGREARDVLTGDPVGKGTSASSSPSSGSQRFEDFEATRCAVQESSLTLREGGHQCNDLSQTSLVLRNIPGDYTKKALLQLFKKLQVLELVNFLYLPIRARGGSSLGYAFVNLQLCPVGGHLFYECLAGQSRKFAQVHQEKHGSGLLLLV</sequence>
<name>A0A812IBE9_9DINO</name>
<dbReference type="Proteomes" id="UP000604046">
    <property type="component" value="Unassembled WGS sequence"/>
</dbReference>
<evidence type="ECO:0008006" key="4">
    <source>
        <dbReference type="Google" id="ProtNLM"/>
    </source>
</evidence>
<feature type="compositionally biased region" description="Low complexity" evidence="1">
    <location>
        <begin position="783"/>
        <end position="792"/>
    </location>
</feature>
<organism evidence="2 3">
    <name type="scientific">Symbiodinium natans</name>
    <dbReference type="NCBI Taxonomy" id="878477"/>
    <lineage>
        <taxon>Eukaryota</taxon>
        <taxon>Sar</taxon>
        <taxon>Alveolata</taxon>
        <taxon>Dinophyceae</taxon>
        <taxon>Suessiales</taxon>
        <taxon>Symbiodiniaceae</taxon>
        <taxon>Symbiodinium</taxon>
    </lineage>
</organism>
<feature type="compositionally biased region" description="Basic and acidic residues" evidence="1">
    <location>
        <begin position="970"/>
        <end position="980"/>
    </location>
</feature>
<accession>A0A812IBE9</accession>
<keyword evidence="3" id="KW-1185">Reference proteome</keyword>
<feature type="compositionally biased region" description="Polar residues" evidence="1">
    <location>
        <begin position="957"/>
        <end position="969"/>
    </location>
</feature>
<dbReference type="EMBL" id="CAJNDS010000236">
    <property type="protein sequence ID" value="CAE7032114.1"/>
    <property type="molecule type" value="Genomic_DNA"/>
</dbReference>
<feature type="compositionally biased region" description="Polar residues" evidence="1">
    <location>
        <begin position="897"/>
        <end position="906"/>
    </location>
</feature>
<proteinExistence type="predicted"/>
<gene>
    <name evidence="2" type="ORF">SNAT2548_LOCUS3878</name>
</gene>
<protein>
    <recommendedName>
        <fullName evidence="4">RRM domain-containing protein</fullName>
    </recommendedName>
</protein>
<evidence type="ECO:0000313" key="2">
    <source>
        <dbReference type="EMBL" id="CAE7032114.1"/>
    </source>
</evidence>
<dbReference type="OrthoDB" id="430198at2759"/>